<proteinExistence type="predicted"/>
<dbReference type="Gene3D" id="1.10.3300.10">
    <property type="entry name" value="Jann2411-like domain"/>
    <property type="match status" value="1"/>
</dbReference>
<dbReference type="InterPro" id="IPR023286">
    <property type="entry name" value="ABATE_dom_sf"/>
</dbReference>
<evidence type="ECO:0000313" key="3">
    <source>
        <dbReference type="Proteomes" id="UP000238701"/>
    </source>
</evidence>
<protein>
    <recommendedName>
        <fullName evidence="1">Zinc finger CGNR domain-containing protein</fullName>
    </recommendedName>
</protein>
<dbReference type="InterPro" id="IPR010852">
    <property type="entry name" value="ABATE"/>
</dbReference>
<gene>
    <name evidence="2" type="ORF">SBA1_20001</name>
</gene>
<dbReference type="EMBL" id="OMOD01000111">
    <property type="protein sequence ID" value="SPF38301.1"/>
    <property type="molecule type" value="Genomic_DNA"/>
</dbReference>
<dbReference type="Proteomes" id="UP000238701">
    <property type="component" value="Unassembled WGS sequence"/>
</dbReference>
<dbReference type="OrthoDB" id="123307at2"/>
<dbReference type="Pfam" id="PF11706">
    <property type="entry name" value="zf-CGNR"/>
    <property type="match status" value="1"/>
</dbReference>
<evidence type="ECO:0000259" key="1">
    <source>
        <dbReference type="Pfam" id="PF11706"/>
    </source>
</evidence>
<dbReference type="PANTHER" id="PTHR35525:SF3">
    <property type="entry name" value="BLL6575 PROTEIN"/>
    <property type="match status" value="1"/>
</dbReference>
<dbReference type="Pfam" id="PF07336">
    <property type="entry name" value="ABATE"/>
    <property type="match status" value="1"/>
</dbReference>
<evidence type="ECO:0000313" key="2">
    <source>
        <dbReference type="EMBL" id="SPF38301.1"/>
    </source>
</evidence>
<dbReference type="InterPro" id="IPR021005">
    <property type="entry name" value="Znf_CGNR"/>
</dbReference>
<sequence length="214" mass="24018">MGDTKTNQKIVRRRPPRFELIAGAVCLDFINTLDDRFSSQPTELLKSYIDLARFGEDAGVLAPALADLLERGYGSPAAEKVLASALEMREAMFQVFAAMVNKKPVPPAALFKLNGYVQSAAEHARLVEENGGFEWRFDALPAGFDAPLWPIARSAADLLASRQVAYVRACASKTCQWFFLDTSKNHRRRWCDMTKCGNRAKFQRFYSRKKEAST</sequence>
<reference evidence="3" key="1">
    <citation type="submission" date="2018-02" db="EMBL/GenBank/DDBJ databases">
        <authorList>
            <person name="Hausmann B."/>
        </authorList>
    </citation>
    <scope>NUCLEOTIDE SEQUENCE [LARGE SCALE GENOMIC DNA]</scope>
    <source>
        <strain evidence="3">Peat soil MAG SbA1</strain>
    </source>
</reference>
<name>A0A2U3KF51_9BACT</name>
<dbReference type="AlphaFoldDB" id="A0A2U3KF51"/>
<accession>A0A2U3KF51</accession>
<organism evidence="2 3">
    <name type="scientific">Candidatus Sulfotelmatobacter kueseliae</name>
    <dbReference type="NCBI Taxonomy" id="2042962"/>
    <lineage>
        <taxon>Bacteria</taxon>
        <taxon>Pseudomonadati</taxon>
        <taxon>Acidobacteriota</taxon>
        <taxon>Terriglobia</taxon>
        <taxon>Terriglobales</taxon>
        <taxon>Candidatus Korobacteraceae</taxon>
        <taxon>Candidatus Sulfotelmatobacter</taxon>
    </lineage>
</organism>
<dbReference type="SUPFAM" id="SSF160904">
    <property type="entry name" value="Jann2411-like"/>
    <property type="match status" value="1"/>
</dbReference>
<dbReference type="PANTHER" id="PTHR35525">
    <property type="entry name" value="BLL6575 PROTEIN"/>
    <property type="match status" value="1"/>
</dbReference>
<feature type="domain" description="Zinc finger CGNR" evidence="1">
    <location>
        <begin position="167"/>
        <end position="209"/>
    </location>
</feature>